<reference evidence="1 2" key="1">
    <citation type="submission" date="2019-03" db="EMBL/GenBank/DDBJ databases">
        <title>Genomic Encyclopedia of Type Strains, Phase IV (KMG-IV): sequencing the most valuable type-strain genomes for metagenomic binning, comparative biology and taxonomic classification.</title>
        <authorList>
            <person name="Goeker M."/>
        </authorList>
    </citation>
    <scope>NUCLEOTIDE SEQUENCE [LARGE SCALE GENOMIC DNA]</scope>
    <source>
        <strain evidence="1 2">DSM 28559</strain>
    </source>
</reference>
<accession>A0A4R2LZD6</accession>
<organism evidence="1 2">
    <name type="scientific">Frisingicoccus caecimuris</name>
    <dbReference type="NCBI Taxonomy" id="1796636"/>
    <lineage>
        <taxon>Bacteria</taxon>
        <taxon>Bacillati</taxon>
        <taxon>Bacillota</taxon>
        <taxon>Clostridia</taxon>
        <taxon>Lachnospirales</taxon>
        <taxon>Lachnospiraceae</taxon>
        <taxon>Frisingicoccus</taxon>
    </lineage>
</organism>
<comment type="caution">
    <text evidence="1">The sequence shown here is derived from an EMBL/GenBank/DDBJ whole genome shotgun (WGS) entry which is preliminary data.</text>
</comment>
<dbReference type="Proteomes" id="UP000295711">
    <property type="component" value="Unassembled WGS sequence"/>
</dbReference>
<name>A0A4R2LZD6_9FIRM</name>
<evidence type="ECO:0000313" key="2">
    <source>
        <dbReference type="Proteomes" id="UP000295711"/>
    </source>
</evidence>
<keyword evidence="2" id="KW-1185">Reference proteome</keyword>
<sequence length="83" mass="9705">MNIGEDEGAWQLAICQADVMKKSNHFIVMINYYGFIIVRKCVQNLSLKLKNSKVSNLEIYSLFIFLNIYKQVSWRKAGMEQQL</sequence>
<dbReference type="EMBL" id="SLXA01000002">
    <property type="protein sequence ID" value="TCO85911.1"/>
    <property type="molecule type" value="Genomic_DNA"/>
</dbReference>
<protein>
    <submittedName>
        <fullName evidence="1">Uncharacterized protein</fullName>
    </submittedName>
</protein>
<gene>
    <name evidence="1" type="ORF">EV212_102228</name>
</gene>
<dbReference type="AlphaFoldDB" id="A0A4R2LZD6"/>
<evidence type="ECO:0000313" key="1">
    <source>
        <dbReference type="EMBL" id="TCO85911.1"/>
    </source>
</evidence>
<proteinExistence type="predicted"/>